<proteinExistence type="predicted"/>
<dbReference type="EMBL" id="KY684103">
    <property type="protein sequence ID" value="ARF10407.1"/>
    <property type="molecule type" value="Genomic_DNA"/>
</dbReference>
<evidence type="ECO:0000313" key="1">
    <source>
        <dbReference type="EMBL" id="ARF10407.1"/>
    </source>
</evidence>
<sequence>MENLNIITKIEDKAVLIGLQVNNQDVDYYCRIGYLKNDDVFEFDSFYYNDDINAFAIHYQLKDINNKITKRVILLSRSVFDNKKSISDVLY</sequence>
<reference evidence="1" key="1">
    <citation type="journal article" date="2017" name="Science">
        <title>Giant viruses with an expanded complement of translation system components.</title>
        <authorList>
            <person name="Schulz F."/>
            <person name="Yutin N."/>
            <person name="Ivanova N.N."/>
            <person name="Ortega D.R."/>
            <person name="Lee T.K."/>
            <person name="Vierheilig J."/>
            <person name="Daims H."/>
            <person name="Horn M."/>
            <person name="Wagner M."/>
            <person name="Jensen G.J."/>
            <person name="Kyrpides N.C."/>
            <person name="Koonin E.V."/>
            <person name="Woyke T."/>
        </authorList>
    </citation>
    <scope>NUCLEOTIDE SEQUENCE</scope>
    <source>
        <strain evidence="1">HKV1</strain>
    </source>
</reference>
<protein>
    <submittedName>
        <fullName evidence="1">Uncharacterized protein</fullName>
    </submittedName>
</protein>
<organism evidence="1">
    <name type="scientific">Hokovirus HKV1</name>
    <dbReference type="NCBI Taxonomy" id="1977638"/>
    <lineage>
        <taxon>Viruses</taxon>
        <taxon>Varidnaviria</taxon>
        <taxon>Bamfordvirae</taxon>
        <taxon>Nucleocytoviricota</taxon>
        <taxon>Megaviricetes</taxon>
        <taxon>Imitervirales</taxon>
        <taxon>Mimiviridae</taxon>
        <taxon>Klosneuvirinae</taxon>
        <taxon>Hokovirus</taxon>
    </lineage>
</organism>
<accession>A0A1V0SFB9</accession>
<gene>
    <name evidence="1" type="ORF">Hokovirus_1_286</name>
</gene>
<name>A0A1V0SFB9_9VIRU</name>